<keyword evidence="4" id="KW-1185">Reference proteome</keyword>
<feature type="region of interest" description="Disordered" evidence="1">
    <location>
        <begin position="516"/>
        <end position="542"/>
    </location>
</feature>
<sequence length="887" mass="98540">MAEDKQPKNVVEGATTGADVDDEEPATAKSAEDRKAANALQKLNDRDDEVTTSGVNQEAVKNAMNALSGDVKGKGKAVDANEEKITVAPEDVRFIESELELKKSEAIDLLRKKTYAASRNLWLLTHFIILSVMERNVYFDYLESTTDETIQCPILLLSHFIQRSPIKASQVLIPPDISRGHQQSIMKALRGIFQKMNLGPKRARCGACLFKLRPDAPALNIDVDHEWEKAFATSDSHTARFSDLERSASRGCDNCAAIISFLARSSLQCSAIEWWPSNPWGYGDQLRPQVICHLKGSENESAGKINLELCTPPEYFKNNGKGARSHPSVSQGTKVVGSTRGPEAMGQTAKWLSECREKHEMCQNKAPEFLPTRLISIAGPDSAVTHLVESAGMPRPTPYAALSHRWSAETEGVRLLVSNFEQRKRDGILVTSLPQMMQDAIHVLRELGIDYVWIDSLCIIQDSEFKADWIREAAQMASVYSNAEVTIAATWCHSSGRSLFNDRRDSSDFLAVDLNHLPGSTTTKETPEGQKQPINNDEQEAEAQETARDLWPLLSRGWVYQEQWLSRRIIHFTAHEVLWICNESTACECAWYDFHSVNSHGAPTGGSLRTRSLVWSEIVQEYTERDFTFVSDRMSALAGIATAHAEEKDHGGFLCGLWREDLPGALLWFRKDGTGTGRPSRLRPEGRMPTWSWASVAEGVEFGFVSDEQPDEEEDVTILDARVVYGPDGPFVGIPGVASILVSGQVFSATMFYGAEWLDMIMISAEGFDGEQTEGGDYGLQLGDGQIATFSPDYMLESPGEHFVPSNSPVTCLIFGQSTMGRRGPEHPENDKESTMAYGLVLRFVEERAGQERGYERIGYFAGWDFGNGFEPEKCLGLSQKRHITLV</sequence>
<name>A0AAE0MLG0_9PEZI</name>
<dbReference type="InterPro" id="IPR010730">
    <property type="entry name" value="HET"/>
</dbReference>
<feature type="domain" description="Heterokaryon incompatibility" evidence="2">
    <location>
        <begin position="399"/>
        <end position="562"/>
    </location>
</feature>
<dbReference type="PANTHER" id="PTHR33112:SF10">
    <property type="entry name" value="TOL"/>
    <property type="match status" value="1"/>
</dbReference>
<evidence type="ECO:0000259" key="2">
    <source>
        <dbReference type="Pfam" id="PF06985"/>
    </source>
</evidence>
<dbReference type="AlphaFoldDB" id="A0AAE0MLG0"/>
<evidence type="ECO:0000313" key="3">
    <source>
        <dbReference type="EMBL" id="KAK3336485.1"/>
    </source>
</evidence>
<accession>A0AAE0MLG0</accession>
<dbReference type="EMBL" id="JAUEPO010000001">
    <property type="protein sequence ID" value="KAK3336485.1"/>
    <property type="molecule type" value="Genomic_DNA"/>
</dbReference>
<dbReference type="Pfam" id="PF06985">
    <property type="entry name" value="HET"/>
    <property type="match status" value="1"/>
</dbReference>
<evidence type="ECO:0000256" key="1">
    <source>
        <dbReference type="SAM" id="MobiDB-lite"/>
    </source>
</evidence>
<feature type="region of interest" description="Disordered" evidence="1">
    <location>
        <begin position="1"/>
        <end position="35"/>
    </location>
</feature>
<reference evidence="3" key="2">
    <citation type="submission" date="2023-06" db="EMBL/GenBank/DDBJ databases">
        <authorList>
            <consortium name="Lawrence Berkeley National Laboratory"/>
            <person name="Haridas S."/>
            <person name="Hensen N."/>
            <person name="Bonometti L."/>
            <person name="Westerberg I."/>
            <person name="Brannstrom I.O."/>
            <person name="Guillou S."/>
            <person name="Cros-Aarteil S."/>
            <person name="Calhoun S."/>
            <person name="Kuo A."/>
            <person name="Mondo S."/>
            <person name="Pangilinan J."/>
            <person name="Riley R."/>
            <person name="Labutti K."/>
            <person name="Andreopoulos B."/>
            <person name="Lipzen A."/>
            <person name="Chen C."/>
            <person name="Yanf M."/>
            <person name="Daum C."/>
            <person name="Ng V."/>
            <person name="Clum A."/>
            <person name="Steindorff A."/>
            <person name="Ohm R."/>
            <person name="Martin F."/>
            <person name="Silar P."/>
            <person name="Natvig D."/>
            <person name="Lalanne C."/>
            <person name="Gautier V."/>
            <person name="Ament-Velasquez S.L."/>
            <person name="Kruys A."/>
            <person name="Hutchinson M.I."/>
            <person name="Powell A.J."/>
            <person name="Barry K."/>
            <person name="Miller A.N."/>
            <person name="Grigoriev I.V."/>
            <person name="Debuchy R."/>
            <person name="Gladieux P."/>
            <person name="Thoren M.H."/>
            <person name="Johannesson H."/>
        </authorList>
    </citation>
    <scope>NUCLEOTIDE SEQUENCE</scope>
    <source>
        <strain evidence="3">SMH4131-1</strain>
    </source>
</reference>
<protein>
    <submittedName>
        <fullName evidence="3">Heterokaryon incompatibility protein-domain-containing protein</fullName>
    </submittedName>
</protein>
<comment type="caution">
    <text evidence="3">The sequence shown here is derived from an EMBL/GenBank/DDBJ whole genome shotgun (WGS) entry which is preliminary data.</text>
</comment>
<dbReference type="PANTHER" id="PTHR33112">
    <property type="entry name" value="DOMAIN PROTEIN, PUTATIVE-RELATED"/>
    <property type="match status" value="1"/>
</dbReference>
<proteinExistence type="predicted"/>
<evidence type="ECO:0000313" key="4">
    <source>
        <dbReference type="Proteomes" id="UP001286456"/>
    </source>
</evidence>
<organism evidence="3 4">
    <name type="scientific">Cercophora scortea</name>
    <dbReference type="NCBI Taxonomy" id="314031"/>
    <lineage>
        <taxon>Eukaryota</taxon>
        <taxon>Fungi</taxon>
        <taxon>Dikarya</taxon>
        <taxon>Ascomycota</taxon>
        <taxon>Pezizomycotina</taxon>
        <taxon>Sordariomycetes</taxon>
        <taxon>Sordariomycetidae</taxon>
        <taxon>Sordariales</taxon>
        <taxon>Lasiosphaeriaceae</taxon>
        <taxon>Cercophora</taxon>
    </lineage>
</organism>
<dbReference type="Proteomes" id="UP001286456">
    <property type="component" value="Unassembled WGS sequence"/>
</dbReference>
<reference evidence="3" key="1">
    <citation type="journal article" date="2023" name="Mol. Phylogenet. Evol.">
        <title>Genome-scale phylogeny and comparative genomics of the fungal order Sordariales.</title>
        <authorList>
            <person name="Hensen N."/>
            <person name="Bonometti L."/>
            <person name="Westerberg I."/>
            <person name="Brannstrom I.O."/>
            <person name="Guillou S."/>
            <person name="Cros-Aarteil S."/>
            <person name="Calhoun S."/>
            <person name="Haridas S."/>
            <person name="Kuo A."/>
            <person name="Mondo S."/>
            <person name="Pangilinan J."/>
            <person name="Riley R."/>
            <person name="LaButti K."/>
            <person name="Andreopoulos B."/>
            <person name="Lipzen A."/>
            <person name="Chen C."/>
            <person name="Yan M."/>
            <person name="Daum C."/>
            <person name="Ng V."/>
            <person name="Clum A."/>
            <person name="Steindorff A."/>
            <person name="Ohm R.A."/>
            <person name="Martin F."/>
            <person name="Silar P."/>
            <person name="Natvig D.O."/>
            <person name="Lalanne C."/>
            <person name="Gautier V."/>
            <person name="Ament-Velasquez S.L."/>
            <person name="Kruys A."/>
            <person name="Hutchinson M.I."/>
            <person name="Powell A.J."/>
            <person name="Barry K."/>
            <person name="Miller A.N."/>
            <person name="Grigoriev I.V."/>
            <person name="Debuchy R."/>
            <person name="Gladieux P."/>
            <person name="Hiltunen Thoren M."/>
            <person name="Johannesson H."/>
        </authorList>
    </citation>
    <scope>NUCLEOTIDE SEQUENCE</scope>
    <source>
        <strain evidence="3">SMH4131-1</strain>
    </source>
</reference>
<feature type="region of interest" description="Disordered" evidence="1">
    <location>
        <begin position="320"/>
        <end position="343"/>
    </location>
</feature>
<gene>
    <name evidence="3" type="ORF">B0T19DRAFT_396230</name>
</gene>